<evidence type="ECO:0000256" key="1">
    <source>
        <dbReference type="ARBA" id="ARBA00022679"/>
    </source>
</evidence>
<dbReference type="AlphaFoldDB" id="A0A3B1AZL3"/>
<dbReference type="Gene3D" id="3.40.30.10">
    <property type="entry name" value="Glutaredoxin"/>
    <property type="match status" value="1"/>
</dbReference>
<dbReference type="InterPro" id="IPR036249">
    <property type="entry name" value="Thioredoxin-like_sf"/>
</dbReference>
<dbReference type="PROSITE" id="PS50404">
    <property type="entry name" value="GST_NTER"/>
    <property type="match status" value="1"/>
</dbReference>
<dbReference type="InterPro" id="IPR010987">
    <property type="entry name" value="Glutathione-S-Trfase_C-like"/>
</dbReference>
<feature type="domain" description="GST C-terminal" evidence="3">
    <location>
        <begin position="85"/>
        <end position="203"/>
    </location>
</feature>
<dbReference type="SUPFAM" id="SSF52833">
    <property type="entry name" value="Thioredoxin-like"/>
    <property type="match status" value="1"/>
</dbReference>
<dbReference type="PROSITE" id="PS50405">
    <property type="entry name" value="GST_CTER"/>
    <property type="match status" value="1"/>
</dbReference>
<dbReference type="FunFam" id="3.40.30.10:FF:000039">
    <property type="entry name" value="Glutathione S-transferase domain"/>
    <property type="match status" value="1"/>
</dbReference>
<dbReference type="SFLD" id="SFLDS00019">
    <property type="entry name" value="Glutathione_Transferase_(cytos"/>
    <property type="match status" value="1"/>
</dbReference>
<dbReference type="SFLD" id="SFLDG00358">
    <property type="entry name" value="Main_(cytGST)"/>
    <property type="match status" value="1"/>
</dbReference>
<dbReference type="SFLD" id="SFLDG01150">
    <property type="entry name" value="Main.1:_Beta-like"/>
    <property type="match status" value="1"/>
</dbReference>
<dbReference type="PANTHER" id="PTHR44051">
    <property type="entry name" value="GLUTATHIONE S-TRANSFERASE-RELATED"/>
    <property type="match status" value="1"/>
</dbReference>
<reference evidence="4" key="1">
    <citation type="submission" date="2018-06" db="EMBL/GenBank/DDBJ databases">
        <authorList>
            <person name="Zhirakovskaya E."/>
        </authorList>
    </citation>
    <scope>NUCLEOTIDE SEQUENCE</scope>
</reference>
<dbReference type="CDD" id="cd03046">
    <property type="entry name" value="GST_N_GTT1_like"/>
    <property type="match status" value="1"/>
</dbReference>
<proteinExistence type="predicted"/>
<name>A0A3B1AZL3_9ZZZZ</name>
<dbReference type="EC" id="2.5.1.18" evidence="4"/>
<keyword evidence="1 4" id="KW-0808">Transferase</keyword>
<protein>
    <submittedName>
        <fullName evidence="4">Glutathione S-transferase</fullName>
        <ecNumber evidence="4">2.5.1.18</ecNumber>
    </submittedName>
</protein>
<accession>A0A3B1AZL3</accession>
<dbReference type="Pfam" id="PF02798">
    <property type="entry name" value="GST_N"/>
    <property type="match status" value="1"/>
</dbReference>
<dbReference type="EMBL" id="UOFW01000126">
    <property type="protein sequence ID" value="VAX05184.1"/>
    <property type="molecule type" value="Genomic_DNA"/>
</dbReference>
<dbReference type="SUPFAM" id="SSF47616">
    <property type="entry name" value="GST C-terminal domain-like"/>
    <property type="match status" value="1"/>
</dbReference>
<dbReference type="PANTHER" id="PTHR44051:SF8">
    <property type="entry name" value="GLUTATHIONE S-TRANSFERASE GSTA"/>
    <property type="match status" value="1"/>
</dbReference>
<feature type="domain" description="GST N-terminal" evidence="2">
    <location>
        <begin position="1"/>
        <end position="80"/>
    </location>
</feature>
<evidence type="ECO:0000259" key="2">
    <source>
        <dbReference type="PROSITE" id="PS50404"/>
    </source>
</evidence>
<dbReference type="GO" id="GO:0004364">
    <property type="term" value="F:glutathione transferase activity"/>
    <property type="evidence" value="ECO:0007669"/>
    <property type="project" value="UniProtKB-EC"/>
</dbReference>
<organism evidence="4">
    <name type="scientific">hydrothermal vent metagenome</name>
    <dbReference type="NCBI Taxonomy" id="652676"/>
    <lineage>
        <taxon>unclassified sequences</taxon>
        <taxon>metagenomes</taxon>
        <taxon>ecological metagenomes</taxon>
    </lineage>
</organism>
<dbReference type="Gene3D" id="1.20.1050.10">
    <property type="match status" value="1"/>
</dbReference>
<evidence type="ECO:0000313" key="4">
    <source>
        <dbReference type="EMBL" id="VAX05184.1"/>
    </source>
</evidence>
<dbReference type="Pfam" id="PF00043">
    <property type="entry name" value="GST_C"/>
    <property type="match status" value="1"/>
</dbReference>
<gene>
    <name evidence="4" type="ORF">MNBD_ALPHA03-323</name>
</gene>
<dbReference type="InterPro" id="IPR040079">
    <property type="entry name" value="Glutathione_S-Trfase"/>
</dbReference>
<evidence type="ECO:0000259" key="3">
    <source>
        <dbReference type="PROSITE" id="PS50405"/>
    </source>
</evidence>
<dbReference type="InterPro" id="IPR004046">
    <property type="entry name" value="GST_C"/>
</dbReference>
<sequence>MRIIHGAPFARTNYIIWAMKEMGLAYEINPVNPFTGDNKKPEYLAINPNGLIPTLEEDGLILWESMAINFYLAKNYGDNILWSGDPKEEALIMQWSLFGILNLDKKAVDCMLHMVALPKEMRDPATLKAAQSDLIPHLKILNDHLSGKKYLVAERFTIADLNVAAMLDYAVKSGYDFSSYDNLQPWLNRCLGRPIRVEMNEVR</sequence>
<dbReference type="InterPro" id="IPR036282">
    <property type="entry name" value="Glutathione-S-Trfase_C_sf"/>
</dbReference>
<dbReference type="InterPro" id="IPR004045">
    <property type="entry name" value="Glutathione_S-Trfase_N"/>
</dbReference>